<dbReference type="Gramene" id="PVH38469">
    <property type="protein sequence ID" value="PVH38469"/>
    <property type="gene ID" value="PAHAL_5G266800"/>
</dbReference>
<gene>
    <name evidence="3" type="ORF">PAHAL_5G266800</name>
</gene>
<name>A0A2T8ILD3_9POAL</name>
<feature type="transmembrane region" description="Helical" evidence="1">
    <location>
        <begin position="32"/>
        <end position="54"/>
    </location>
</feature>
<evidence type="ECO:0000313" key="3">
    <source>
        <dbReference type="EMBL" id="PVH38469.1"/>
    </source>
</evidence>
<keyword evidence="1" id="KW-0812">Transmembrane</keyword>
<proteinExistence type="predicted"/>
<dbReference type="AlphaFoldDB" id="A0A2T8ILD3"/>
<dbReference type="Pfam" id="PF20100">
    <property type="entry name" value="DUF6490"/>
    <property type="match status" value="1"/>
</dbReference>
<keyword evidence="1" id="KW-0472">Membrane</keyword>
<dbReference type="EMBL" id="CM008050">
    <property type="protein sequence ID" value="PVH38469.1"/>
    <property type="molecule type" value="Genomic_DNA"/>
</dbReference>
<accession>A0A2T8ILD3</accession>
<reference evidence="3" key="1">
    <citation type="submission" date="2018-04" db="EMBL/GenBank/DDBJ databases">
        <title>WGS assembly of Panicum hallii.</title>
        <authorList>
            <person name="Lovell J."/>
            <person name="Jenkins J."/>
            <person name="Lowry D."/>
            <person name="Mamidi S."/>
            <person name="Sreedasyam A."/>
            <person name="Weng X."/>
            <person name="Barry K."/>
            <person name="Bonette J."/>
            <person name="Campitelli B."/>
            <person name="Daum C."/>
            <person name="Gordon S."/>
            <person name="Gould B."/>
            <person name="Lipzen A."/>
            <person name="Macqueen A."/>
            <person name="Palacio-Mejia J."/>
            <person name="Plott C."/>
            <person name="Shakirov E."/>
            <person name="Shu S."/>
            <person name="Yoshinaga Y."/>
            <person name="Zane M."/>
            <person name="Rokhsar D."/>
            <person name="Grimwood J."/>
            <person name="Schmutz J."/>
            <person name="Juenger T."/>
        </authorList>
    </citation>
    <scope>NUCLEOTIDE SEQUENCE [LARGE SCALE GENOMIC DNA]</scope>
    <source>
        <strain evidence="3">FIL2</strain>
    </source>
</reference>
<evidence type="ECO:0000256" key="2">
    <source>
        <dbReference type="SAM" id="SignalP"/>
    </source>
</evidence>
<feature type="signal peptide" evidence="2">
    <location>
        <begin position="1"/>
        <end position="22"/>
    </location>
</feature>
<feature type="transmembrane region" description="Helical" evidence="1">
    <location>
        <begin position="95"/>
        <end position="116"/>
    </location>
</feature>
<feature type="chain" id="PRO_5015395846" evidence="2">
    <location>
        <begin position="23"/>
        <end position="137"/>
    </location>
</feature>
<keyword evidence="2" id="KW-0732">Signal</keyword>
<organism evidence="3">
    <name type="scientific">Panicum hallii</name>
    <dbReference type="NCBI Taxonomy" id="206008"/>
    <lineage>
        <taxon>Eukaryota</taxon>
        <taxon>Viridiplantae</taxon>
        <taxon>Streptophyta</taxon>
        <taxon>Embryophyta</taxon>
        <taxon>Tracheophyta</taxon>
        <taxon>Spermatophyta</taxon>
        <taxon>Magnoliopsida</taxon>
        <taxon>Liliopsida</taxon>
        <taxon>Poales</taxon>
        <taxon>Poaceae</taxon>
        <taxon>PACMAD clade</taxon>
        <taxon>Panicoideae</taxon>
        <taxon>Panicodae</taxon>
        <taxon>Paniceae</taxon>
        <taxon>Panicinae</taxon>
        <taxon>Panicum</taxon>
        <taxon>Panicum sect. Panicum</taxon>
    </lineage>
</organism>
<dbReference type="PANTHER" id="PTHR46610">
    <property type="entry name" value="OS05G0181300 PROTEIN"/>
    <property type="match status" value="1"/>
</dbReference>
<keyword evidence="1" id="KW-1133">Transmembrane helix</keyword>
<evidence type="ECO:0000256" key="1">
    <source>
        <dbReference type="SAM" id="Phobius"/>
    </source>
</evidence>
<sequence length="137" mass="13432">MSPSAALAALGSALFLLSSAAAARRALGRGDARAAASVAAATALVAALLAAVRAHDRARGRRRRGLLRAAAWALSAALTAMFARRVAALAPGPAAAALVWALAGATVAGGFCCLFVHGRGGDGDPDHVGGGRDARPA</sequence>
<protein>
    <submittedName>
        <fullName evidence="3">Uncharacterized protein</fullName>
    </submittedName>
</protein>
<feature type="transmembrane region" description="Helical" evidence="1">
    <location>
        <begin position="66"/>
        <end position="83"/>
    </location>
</feature>
<dbReference type="InterPro" id="IPR045501">
    <property type="entry name" value="DUF6490"/>
</dbReference>
<dbReference type="Proteomes" id="UP000243499">
    <property type="component" value="Chromosome 5"/>
</dbReference>
<dbReference type="PANTHER" id="PTHR46610:SF9">
    <property type="match status" value="1"/>
</dbReference>